<evidence type="ECO:0000313" key="4">
    <source>
        <dbReference type="Proteomes" id="UP000022910"/>
    </source>
</evidence>
<dbReference type="AlphaFoldDB" id="A0A015JZ10"/>
<evidence type="ECO:0000313" key="3">
    <source>
        <dbReference type="EMBL" id="EXX60319.1"/>
    </source>
</evidence>
<dbReference type="OrthoDB" id="2335522at2759"/>
<dbReference type="Proteomes" id="UP000022910">
    <property type="component" value="Unassembled WGS sequence"/>
</dbReference>
<dbReference type="HOGENOM" id="CLU_302706_0_0_1"/>
<organism evidence="3 4">
    <name type="scientific">Rhizophagus irregularis (strain DAOM 197198w)</name>
    <name type="common">Glomus intraradices</name>
    <dbReference type="NCBI Taxonomy" id="1432141"/>
    <lineage>
        <taxon>Eukaryota</taxon>
        <taxon>Fungi</taxon>
        <taxon>Fungi incertae sedis</taxon>
        <taxon>Mucoromycota</taxon>
        <taxon>Glomeromycotina</taxon>
        <taxon>Glomeromycetes</taxon>
        <taxon>Glomerales</taxon>
        <taxon>Glomeraceae</taxon>
        <taxon>Rhizophagus</taxon>
    </lineage>
</organism>
<feature type="compositionally biased region" description="Polar residues" evidence="2">
    <location>
        <begin position="746"/>
        <end position="762"/>
    </location>
</feature>
<name>A0A015JZ10_RHIIW</name>
<feature type="region of interest" description="Disordered" evidence="2">
    <location>
        <begin position="644"/>
        <end position="764"/>
    </location>
</feature>
<feature type="compositionally biased region" description="Polar residues" evidence="2">
    <location>
        <begin position="650"/>
        <end position="666"/>
    </location>
</feature>
<feature type="compositionally biased region" description="Polar residues" evidence="2">
    <location>
        <begin position="698"/>
        <end position="714"/>
    </location>
</feature>
<protein>
    <submittedName>
        <fullName evidence="3">Uncharacterized protein</fullName>
    </submittedName>
</protein>
<dbReference type="STRING" id="1432141.A0A015JZ10"/>
<keyword evidence="1" id="KW-0175">Coiled coil</keyword>
<dbReference type="EMBL" id="JEMT01025958">
    <property type="protein sequence ID" value="EXX60319.1"/>
    <property type="molecule type" value="Genomic_DNA"/>
</dbReference>
<sequence>MSNNRIVKELLQELKEANERYAKLLQLFNGNFSDIKDNKDINKNDQWKYGIVKELLQELKEANGRDAKLLQLFNEKFSDIKDDKEDINKNDQYCEKCDGKLKNYEHELCNGCKLERNKSNKGKDKIMEIRIKVKNCKGSYGEIVEGILGWEKELEKCDEYIKTHYEECKSVEYEEKNDGCTCKKCEKQIRIRFFCKNCKNLYENEKNCKICDEIKEYQNMGFFYYESKFGELVKNREENIKQQINQCLRNGSNEIEILDLGENTSFKEEWESLEQKINKKKDIIKRYGYTIFEQMEEYAKSEEFKKYVDNEGDIGKFLMEFYQRTGGNMRICSRCMMIYDKGEEFIEKDCMCLDCHKTEIRDGKLVFVEKVIEEIIRNKCIIHGEIYGKSCKKCLEDKGIEKCTSCNNYAFPKNSEKYNGNFWKKHYRSNGSNYEGFMCEKNREECEIITVKEDELIMLNKAINKFNGEPANRAVQLWKKYEEYLEKGFPEGVIDMNANGGYIYKGGRPNNGKISCKCYDERNKFCGKHQHEIKLRNYICLNCQKESNPNWKEKEKKMWKKHDDAGENIEWGELSKVNEQSISNEWGEPSTNSTSKLWDEQVNEQSISNEWGEPSTNQLWDEQVNEQSISNEWGEPSKNQLWDEQVNKPEPSSNEWGEPSTNSTSKLWDEQVNEQSISNEWGEPSKNQLWDEQVNKPEPSSNEWGEPSTNSTSKLWDEQVNEQSISNEWGEPSKNQLWDEQVNKPEPSSNVWGEPSTNSTSKLWDEQVNERSISNEWGEPCTSKLWDEQINETSISNEWGEPIISKSWDEQVNGYLGTVNNNYDEREWSEVVKNDTRFHNENREIKRFRSAPELGNRNNFEILNEDREKMKKALELSNTKKGNLNDKVRRNNNECQFCGFKFKLEVYMGRVRCEKCLWKFVIKKWDSIVEEEKEMIEQAKEMNINLEGCNNFSKQKFDWELRNGRCVNRKKMYNGRCVERKRMYV</sequence>
<feature type="compositionally biased region" description="Polar residues" evidence="2">
    <location>
        <begin position="673"/>
        <end position="690"/>
    </location>
</feature>
<keyword evidence="4" id="KW-1185">Reference proteome</keyword>
<reference evidence="3 4" key="1">
    <citation type="submission" date="2014-02" db="EMBL/GenBank/DDBJ databases">
        <title>Single nucleus genome sequencing reveals high similarity among nuclei of an endomycorrhizal fungus.</title>
        <authorList>
            <person name="Lin K."/>
            <person name="Geurts R."/>
            <person name="Zhang Z."/>
            <person name="Limpens E."/>
            <person name="Saunders D.G."/>
            <person name="Mu D."/>
            <person name="Pang E."/>
            <person name="Cao H."/>
            <person name="Cha H."/>
            <person name="Lin T."/>
            <person name="Zhou Q."/>
            <person name="Shang Y."/>
            <person name="Li Y."/>
            <person name="Ivanov S."/>
            <person name="Sharma T."/>
            <person name="Velzen R.V."/>
            <person name="Ruijter N.D."/>
            <person name="Aanen D.K."/>
            <person name="Win J."/>
            <person name="Kamoun S."/>
            <person name="Bisseling T."/>
            <person name="Huang S."/>
        </authorList>
    </citation>
    <scope>NUCLEOTIDE SEQUENCE [LARGE SCALE GENOMIC DNA]</scope>
    <source>
        <strain evidence="4">DAOM197198w</strain>
    </source>
</reference>
<evidence type="ECO:0000256" key="1">
    <source>
        <dbReference type="SAM" id="Coils"/>
    </source>
</evidence>
<feature type="compositionally biased region" description="Polar residues" evidence="2">
    <location>
        <begin position="721"/>
        <end position="738"/>
    </location>
</feature>
<feature type="coiled-coil region" evidence="1">
    <location>
        <begin position="4"/>
        <end position="72"/>
    </location>
</feature>
<evidence type="ECO:0000256" key="2">
    <source>
        <dbReference type="SAM" id="MobiDB-lite"/>
    </source>
</evidence>
<feature type="region of interest" description="Disordered" evidence="2">
    <location>
        <begin position="583"/>
        <end position="615"/>
    </location>
</feature>
<proteinExistence type="predicted"/>
<feature type="compositionally biased region" description="Polar residues" evidence="2">
    <location>
        <begin position="603"/>
        <end position="615"/>
    </location>
</feature>
<comment type="caution">
    <text evidence="3">The sequence shown here is derived from an EMBL/GenBank/DDBJ whole genome shotgun (WGS) entry which is preliminary data.</text>
</comment>
<gene>
    <name evidence="3" type="ORF">RirG_180940</name>
</gene>
<accession>A0A015JZ10</accession>
<feature type="compositionally biased region" description="Polar residues" evidence="2">
    <location>
        <begin position="583"/>
        <end position="596"/>
    </location>
</feature>